<evidence type="ECO:0000256" key="3">
    <source>
        <dbReference type="ARBA" id="ARBA00022692"/>
    </source>
</evidence>
<feature type="transmembrane region" description="Helical" evidence="6">
    <location>
        <begin position="20"/>
        <end position="40"/>
    </location>
</feature>
<evidence type="ECO:0000259" key="7">
    <source>
        <dbReference type="Pfam" id="PF00892"/>
    </source>
</evidence>
<feature type="transmembrane region" description="Helical" evidence="6">
    <location>
        <begin position="116"/>
        <end position="133"/>
    </location>
</feature>
<evidence type="ECO:0000313" key="9">
    <source>
        <dbReference type="Proteomes" id="UP000092839"/>
    </source>
</evidence>
<dbReference type="STRING" id="1274631.LMTR13_07955"/>
<evidence type="ECO:0000313" key="8">
    <source>
        <dbReference type="EMBL" id="ANW05385.1"/>
    </source>
</evidence>
<dbReference type="OrthoDB" id="7850605at2"/>
<evidence type="ECO:0000256" key="4">
    <source>
        <dbReference type="ARBA" id="ARBA00022989"/>
    </source>
</evidence>
<protein>
    <submittedName>
        <fullName evidence="8">Transporter</fullName>
    </submittedName>
</protein>
<gene>
    <name evidence="8" type="ORF">LMTR13_07955</name>
</gene>
<feature type="transmembrane region" description="Helical" evidence="6">
    <location>
        <begin position="201"/>
        <end position="220"/>
    </location>
</feature>
<dbReference type="PANTHER" id="PTHR32322">
    <property type="entry name" value="INNER MEMBRANE TRANSPORTER"/>
    <property type="match status" value="1"/>
</dbReference>
<dbReference type="EMBL" id="CP016428">
    <property type="protein sequence ID" value="ANW05385.1"/>
    <property type="molecule type" value="Genomic_DNA"/>
</dbReference>
<feature type="transmembrane region" description="Helical" evidence="6">
    <location>
        <begin position="52"/>
        <end position="78"/>
    </location>
</feature>
<dbReference type="InterPro" id="IPR050638">
    <property type="entry name" value="AA-Vitamin_Transporters"/>
</dbReference>
<feature type="transmembrane region" description="Helical" evidence="6">
    <location>
        <begin position="290"/>
        <end position="309"/>
    </location>
</feature>
<dbReference type="PANTHER" id="PTHR32322:SF2">
    <property type="entry name" value="EAMA DOMAIN-CONTAINING PROTEIN"/>
    <property type="match status" value="1"/>
</dbReference>
<reference evidence="8 9" key="1">
    <citation type="submission" date="2016-07" db="EMBL/GenBank/DDBJ databases">
        <title>Complete genome sequence of Bradyrhizobium icense LMTR 13T, a potential inoculant strain isolated from lima bean (Phaseolus lunatus) in Peru.</title>
        <authorList>
            <person name="Ormeno-Orrillo E."/>
            <person name="Duran D."/>
            <person name="Rogel M.A."/>
            <person name="Rey L."/>
            <person name="Imperial J."/>
            <person name="Ruiz-Argueso T."/>
            <person name="Martinez-Romero E."/>
        </authorList>
    </citation>
    <scope>NUCLEOTIDE SEQUENCE [LARGE SCALE GENOMIC DNA]</scope>
    <source>
        <strain evidence="8 9">LMTR 13</strain>
    </source>
</reference>
<feature type="transmembrane region" description="Helical" evidence="6">
    <location>
        <begin position="139"/>
        <end position="156"/>
    </location>
</feature>
<comment type="subcellular location">
    <subcellularLocation>
        <location evidence="1">Membrane</location>
        <topology evidence="1">Multi-pass membrane protein</topology>
    </subcellularLocation>
</comment>
<evidence type="ECO:0000256" key="5">
    <source>
        <dbReference type="ARBA" id="ARBA00023136"/>
    </source>
</evidence>
<dbReference type="AlphaFoldDB" id="A0A1B1URK7"/>
<sequence length="334" mass="35445">MTSQKLRAPHAGLSNAQSGGSWRNVALLVFVVLAWGLNWVVMKIVVQEVTPLWAVAMRTILAVIVLAPILLLTGQFIIPTRSDIPVVLAIALFHMVAFAALMAIGLKYVSAGRTIVLGYTTPLWVAPGAWLFLSEPIRPRQIIGIVLGLSGLLLMFDPNAFDWRDAKALLGNGLILCAAIFWSISILYTRAHQWTATPFQLVLWQTVLAGALLSALAFTFEGTPEISLSASALLALAYNGVVGTALGYWAMTVVNKELPAISTSLGVLGTPVVGIGLSALILGEAVDPKLMASALMILVGIAVGTRLPLPSWLSSALAASLHRITARSNGSHTK</sequence>
<dbReference type="GO" id="GO:0016020">
    <property type="term" value="C:membrane"/>
    <property type="evidence" value="ECO:0007669"/>
    <property type="project" value="UniProtKB-SubCell"/>
</dbReference>
<evidence type="ECO:0000256" key="2">
    <source>
        <dbReference type="ARBA" id="ARBA00007362"/>
    </source>
</evidence>
<dbReference type="Pfam" id="PF00892">
    <property type="entry name" value="EamA"/>
    <property type="match status" value="2"/>
</dbReference>
<name>A0A1B1URK7_9BRAD</name>
<feature type="domain" description="EamA" evidence="7">
    <location>
        <begin position="170"/>
        <end position="303"/>
    </location>
</feature>
<keyword evidence="5 6" id="KW-0472">Membrane</keyword>
<proteinExistence type="inferred from homology"/>
<dbReference type="SUPFAM" id="SSF103481">
    <property type="entry name" value="Multidrug resistance efflux transporter EmrE"/>
    <property type="match status" value="2"/>
</dbReference>
<accession>A0A1B1URK7</accession>
<feature type="domain" description="EamA" evidence="7">
    <location>
        <begin position="25"/>
        <end position="156"/>
    </location>
</feature>
<feature type="transmembrane region" description="Helical" evidence="6">
    <location>
        <begin position="263"/>
        <end position="283"/>
    </location>
</feature>
<evidence type="ECO:0000256" key="1">
    <source>
        <dbReference type="ARBA" id="ARBA00004141"/>
    </source>
</evidence>
<dbReference type="KEGG" id="bic:LMTR13_07955"/>
<organism evidence="8 9">
    <name type="scientific">Bradyrhizobium icense</name>
    <dbReference type="NCBI Taxonomy" id="1274631"/>
    <lineage>
        <taxon>Bacteria</taxon>
        <taxon>Pseudomonadati</taxon>
        <taxon>Pseudomonadota</taxon>
        <taxon>Alphaproteobacteria</taxon>
        <taxon>Hyphomicrobiales</taxon>
        <taxon>Nitrobacteraceae</taxon>
        <taxon>Bradyrhizobium</taxon>
    </lineage>
</organism>
<dbReference type="RefSeq" id="WP_065732514.1">
    <property type="nucleotide sequence ID" value="NZ_CP016428.1"/>
</dbReference>
<keyword evidence="9" id="KW-1185">Reference proteome</keyword>
<feature type="transmembrane region" description="Helical" evidence="6">
    <location>
        <begin position="84"/>
        <end position="104"/>
    </location>
</feature>
<dbReference type="InterPro" id="IPR037185">
    <property type="entry name" value="EmrE-like"/>
</dbReference>
<keyword evidence="3 6" id="KW-0812">Transmembrane</keyword>
<evidence type="ECO:0000256" key="6">
    <source>
        <dbReference type="SAM" id="Phobius"/>
    </source>
</evidence>
<dbReference type="InterPro" id="IPR000620">
    <property type="entry name" value="EamA_dom"/>
</dbReference>
<feature type="transmembrane region" description="Helical" evidence="6">
    <location>
        <begin position="168"/>
        <end position="189"/>
    </location>
</feature>
<dbReference type="Proteomes" id="UP000092839">
    <property type="component" value="Chromosome"/>
</dbReference>
<feature type="transmembrane region" description="Helical" evidence="6">
    <location>
        <begin position="232"/>
        <end position="251"/>
    </location>
</feature>
<keyword evidence="4 6" id="KW-1133">Transmembrane helix</keyword>
<comment type="similarity">
    <text evidence="2">Belongs to the EamA transporter family.</text>
</comment>